<keyword evidence="9" id="KW-1185">Reference proteome</keyword>
<dbReference type="Proteomes" id="UP001152747">
    <property type="component" value="Unassembled WGS sequence"/>
</dbReference>
<comment type="function">
    <text evidence="6">Component of the Mediator complex, a coactivator involved in the regulated transcription of nearly all RNA polymerase II-dependent genes. Mediator functions as a bridge to convey information from gene-specific regulatory proteins to the basal RNA polymerase II transcription machinery. Mediator is recruited to promoters by direct interactions with regulatory proteins and serves as a scaffold for the assembly of a functional preinitiation complex with RNA polymerase II and the general transcription factors.</text>
</comment>
<evidence type="ECO:0000256" key="5">
    <source>
        <dbReference type="ARBA" id="ARBA00023242"/>
    </source>
</evidence>
<evidence type="ECO:0000313" key="9">
    <source>
        <dbReference type="Proteomes" id="UP001152747"/>
    </source>
</evidence>
<keyword evidence="3 6" id="KW-0805">Transcription regulation</keyword>
<feature type="region of interest" description="Disordered" evidence="7">
    <location>
        <begin position="166"/>
        <end position="209"/>
    </location>
</feature>
<proteinExistence type="inferred from homology"/>
<dbReference type="AlphaFoldDB" id="A0A9P1MYX1"/>
<sequence length="209" mass="23743">MGDSTPSTSAPVTSGALKTKISLKTSQIVTPFHTFKPELPGKSEIQGSYDLLAAYDLGGVYERFCSPRRIQEDLSSFLPHLYGNFNFSASQDSSSLKSLVDKPPIHKEITHLTSSAMQAFRLSTGPVDERYRHLFEKRRDGTDNQLIYDEKRDVIRVKSTLEPLRTAKEASEEVYRKKHKKKKSKKEKKKKRDEESHPGEGINPHSMEF</sequence>
<dbReference type="EMBL" id="CANHGI010000003">
    <property type="protein sequence ID" value="CAI5445359.1"/>
    <property type="molecule type" value="Genomic_DNA"/>
</dbReference>
<keyword evidence="5 6" id="KW-0539">Nucleus</keyword>
<comment type="subcellular location">
    <subcellularLocation>
        <location evidence="1 6">Nucleus</location>
    </subcellularLocation>
</comment>
<accession>A0A9P1MYX1</accession>
<evidence type="ECO:0000256" key="7">
    <source>
        <dbReference type="SAM" id="MobiDB-lite"/>
    </source>
</evidence>
<protein>
    <recommendedName>
        <fullName evidence="6">Mediator of RNA polymerase II transcription subunit 19</fullName>
    </recommendedName>
    <alternativeName>
        <fullName evidence="6">Mediator complex subunit 19</fullName>
    </alternativeName>
</protein>
<gene>
    <name evidence="6" type="primary">MED19</name>
    <name evidence="8" type="ORF">CAMP_LOCUS7996</name>
</gene>
<dbReference type="Pfam" id="PF10278">
    <property type="entry name" value="Med19"/>
    <property type="match status" value="1"/>
</dbReference>
<dbReference type="GO" id="GO:0003712">
    <property type="term" value="F:transcription coregulator activity"/>
    <property type="evidence" value="ECO:0007669"/>
    <property type="project" value="InterPro"/>
</dbReference>
<dbReference type="OrthoDB" id="10044050at2759"/>
<dbReference type="PANTHER" id="PTHR22536">
    <property type="entry name" value="LUNG CANCER METASTASIS-RELATED LCMR1 PROTEIN"/>
    <property type="match status" value="1"/>
</dbReference>
<comment type="subunit">
    <text evidence="6">Component of the Mediator complex.</text>
</comment>
<dbReference type="PANTHER" id="PTHR22536:SF1">
    <property type="entry name" value="MEDIATOR OF RNA POLYMERASE II TRANSCRIPTION SUBUNIT 19"/>
    <property type="match status" value="1"/>
</dbReference>
<evidence type="ECO:0000256" key="4">
    <source>
        <dbReference type="ARBA" id="ARBA00023163"/>
    </source>
</evidence>
<evidence type="ECO:0000256" key="6">
    <source>
        <dbReference type="RuleBase" id="RU364151"/>
    </source>
</evidence>
<evidence type="ECO:0000256" key="3">
    <source>
        <dbReference type="ARBA" id="ARBA00023015"/>
    </source>
</evidence>
<evidence type="ECO:0000256" key="2">
    <source>
        <dbReference type="ARBA" id="ARBA00009259"/>
    </source>
</evidence>
<dbReference type="GO" id="GO:0016592">
    <property type="term" value="C:mediator complex"/>
    <property type="evidence" value="ECO:0007669"/>
    <property type="project" value="InterPro"/>
</dbReference>
<comment type="similarity">
    <text evidence="2 6">Belongs to the Mediator complex subunit 19 family.</text>
</comment>
<comment type="caution">
    <text evidence="8">The sequence shown here is derived from an EMBL/GenBank/DDBJ whole genome shotgun (WGS) entry which is preliminary data.</text>
</comment>
<feature type="compositionally biased region" description="Basic residues" evidence="7">
    <location>
        <begin position="176"/>
        <end position="191"/>
    </location>
</feature>
<dbReference type="InterPro" id="IPR019403">
    <property type="entry name" value="Mediator_Med19_met"/>
</dbReference>
<evidence type="ECO:0000256" key="1">
    <source>
        <dbReference type="ARBA" id="ARBA00004123"/>
    </source>
</evidence>
<evidence type="ECO:0000313" key="8">
    <source>
        <dbReference type="EMBL" id="CAI5445359.1"/>
    </source>
</evidence>
<reference evidence="8" key="1">
    <citation type="submission" date="2022-11" db="EMBL/GenBank/DDBJ databases">
        <authorList>
            <person name="Kikuchi T."/>
        </authorList>
    </citation>
    <scope>NUCLEOTIDE SEQUENCE</scope>
    <source>
        <strain evidence="8">PS1010</strain>
    </source>
</reference>
<dbReference type="GO" id="GO:0045944">
    <property type="term" value="P:positive regulation of transcription by RNA polymerase II"/>
    <property type="evidence" value="ECO:0007669"/>
    <property type="project" value="TreeGrafter"/>
</dbReference>
<organism evidence="8 9">
    <name type="scientific">Caenorhabditis angaria</name>
    <dbReference type="NCBI Taxonomy" id="860376"/>
    <lineage>
        <taxon>Eukaryota</taxon>
        <taxon>Metazoa</taxon>
        <taxon>Ecdysozoa</taxon>
        <taxon>Nematoda</taxon>
        <taxon>Chromadorea</taxon>
        <taxon>Rhabditida</taxon>
        <taxon>Rhabditina</taxon>
        <taxon>Rhabditomorpha</taxon>
        <taxon>Rhabditoidea</taxon>
        <taxon>Rhabditidae</taxon>
        <taxon>Peloderinae</taxon>
        <taxon>Caenorhabditis</taxon>
    </lineage>
</organism>
<keyword evidence="6" id="KW-0010">Activator</keyword>
<name>A0A9P1MYX1_9PELO</name>
<keyword evidence="4 6" id="KW-0804">Transcription</keyword>
<feature type="compositionally biased region" description="Basic and acidic residues" evidence="7">
    <location>
        <begin position="166"/>
        <end position="175"/>
    </location>
</feature>